<dbReference type="SUPFAM" id="SSF57850">
    <property type="entry name" value="RING/U-box"/>
    <property type="match status" value="1"/>
</dbReference>
<dbReference type="PROSITE" id="PS50090">
    <property type="entry name" value="MYB_LIKE"/>
    <property type="match status" value="1"/>
</dbReference>
<dbReference type="Proteomes" id="UP000054937">
    <property type="component" value="Unassembled WGS sequence"/>
</dbReference>
<dbReference type="PROSITE" id="PS51293">
    <property type="entry name" value="SANT"/>
    <property type="match status" value="1"/>
</dbReference>
<keyword evidence="3" id="KW-0862">Zinc</keyword>
<evidence type="ECO:0000313" key="12">
    <source>
        <dbReference type="Proteomes" id="UP000054937"/>
    </source>
</evidence>
<dbReference type="Pfam" id="PF00249">
    <property type="entry name" value="Myb_DNA-binding"/>
    <property type="match status" value="1"/>
</dbReference>
<evidence type="ECO:0000256" key="3">
    <source>
        <dbReference type="ARBA" id="ARBA00022833"/>
    </source>
</evidence>
<name>A0A0V0QX95_PSEPJ</name>
<dbReference type="InParanoid" id="A0A0V0QX95"/>
<evidence type="ECO:0000256" key="1">
    <source>
        <dbReference type="ARBA" id="ARBA00022723"/>
    </source>
</evidence>
<dbReference type="FunFam" id="1.10.10.60:FF:000110">
    <property type="entry name" value="Transcriptional adapter"/>
    <property type="match status" value="1"/>
</dbReference>
<comment type="subcellular location">
    <subcellularLocation>
        <location evidence="7">Nucleus</location>
    </subcellularLocation>
</comment>
<keyword evidence="11" id="KW-0238">DNA-binding</keyword>
<dbReference type="InterPro" id="IPR016827">
    <property type="entry name" value="Ada2/TADA2"/>
</dbReference>
<evidence type="ECO:0000256" key="5">
    <source>
        <dbReference type="ARBA" id="ARBA00023163"/>
    </source>
</evidence>
<organism evidence="11 12">
    <name type="scientific">Pseudocohnilembus persalinus</name>
    <name type="common">Ciliate</name>
    <dbReference type="NCBI Taxonomy" id="266149"/>
    <lineage>
        <taxon>Eukaryota</taxon>
        <taxon>Sar</taxon>
        <taxon>Alveolata</taxon>
        <taxon>Ciliophora</taxon>
        <taxon>Intramacronucleata</taxon>
        <taxon>Oligohymenophorea</taxon>
        <taxon>Scuticociliatia</taxon>
        <taxon>Philasterida</taxon>
        <taxon>Pseudocohnilembidae</taxon>
        <taxon>Pseudocohnilembus</taxon>
    </lineage>
</organism>
<dbReference type="Gene3D" id="1.10.10.60">
    <property type="entry name" value="Homeodomain-like"/>
    <property type="match status" value="1"/>
</dbReference>
<feature type="region of interest" description="Disordered" evidence="8">
    <location>
        <begin position="375"/>
        <end position="407"/>
    </location>
</feature>
<dbReference type="InterPro" id="IPR036388">
    <property type="entry name" value="WH-like_DNA-bd_sf"/>
</dbReference>
<dbReference type="GO" id="GO:0003713">
    <property type="term" value="F:transcription coactivator activity"/>
    <property type="evidence" value="ECO:0007669"/>
    <property type="project" value="InterPro"/>
</dbReference>
<accession>A0A0V0QX95</accession>
<dbReference type="InterPro" id="IPR017884">
    <property type="entry name" value="SANT_dom"/>
</dbReference>
<dbReference type="GO" id="GO:0006357">
    <property type="term" value="P:regulation of transcription by RNA polymerase II"/>
    <property type="evidence" value="ECO:0007669"/>
    <property type="project" value="InterPro"/>
</dbReference>
<comment type="caution">
    <text evidence="11">The sequence shown here is derived from an EMBL/GenBank/DDBJ whole genome shotgun (WGS) entry which is preliminary data.</text>
</comment>
<dbReference type="CDD" id="cd02335">
    <property type="entry name" value="ZZ_ADA2"/>
    <property type="match status" value="1"/>
</dbReference>
<dbReference type="InterPro" id="IPR041983">
    <property type="entry name" value="ADA2-like_ZZ"/>
</dbReference>
<keyword evidence="1" id="KW-0479">Metal-binding</keyword>
<evidence type="ECO:0000256" key="2">
    <source>
        <dbReference type="ARBA" id="ARBA00022771"/>
    </source>
</evidence>
<evidence type="ECO:0000256" key="8">
    <source>
        <dbReference type="SAM" id="MobiDB-lite"/>
    </source>
</evidence>
<dbReference type="SMART" id="SM00717">
    <property type="entry name" value="SANT"/>
    <property type="match status" value="1"/>
</dbReference>
<dbReference type="InterPro" id="IPR055141">
    <property type="entry name" value="TADA2A_B-like_dom"/>
</dbReference>
<feature type="compositionally biased region" description="Basic and acidic residues" evidence="8">
    <location>
        <begin position="393"/>
        <end position="403"/>
    </location>
</feature>
<dbReference type="SMART" id="SM00291">
    <property type="entry name" value="ZnF_ZZ"/>
    <property type="match status" value="1"/>
</dbReference>
<dbReference type="GO" id="GO:0003682">
    <property type="term" value="F:chromatin binding"/>
    <property type="evidence" value="ECO:0007669"/>
    <property type="project" value="TreeGrafter"/>
</dbReference>
<dbReference type="InterPro" id="IPR001005">
    <property type="entry name" value="SANT/Myb"/>
</dbReference>
<feature type="domain" description="Myb-like" evidence="9">
    <location>
        <begin position="86"/>
        <end position="133"/>
    </location>
</feature>
<protein>
    <recommendedName>
        <fullName evidence="7">Transcriptional adapter</fullName>
    </recommendedName>
</protein>
<keyword evidence="12" id="KW-1185">Reference proteome</keyword>
<keyword evidence="5 7" id="KW-0804">Transcription</keyword>
<sequence>MEEEVGEKQLNNQVIYHNLLNPSNKVHCDNCEKNITKHTKIICAVCSIDICVPCFADGVEIKSQKTDHKPDHDYHVVNKLHFPLFQNDWTAEQELMLLDGLERFGFGNWQEIADHIGTEKSKEEVEDHYEQVYLKQGQPDYLPSQNLLTKRDPKSLELTITQRNRSNSEEVQRQQRISKKKSQKLADNKNSQQKKANQNVNTGSQAQEIIGYWPKRGDFDIEYDNDAELLLAEMEFNEDDKQGEIDMKLKILQIYNARLDERLKRKKFVIERGLLDIKKQNSLDKERTKEEKEIYNMMKPFARFSTKEEHEKLVMGIIKEKQIRQRIEELRTYRKLGLKNFEQVEKYLQDKKKKDEAYQKKQKQNNEYVYDKAVLGNRHNQSRRTRSVYPENDTNKDGGDKKNKQPLNMTEQEQQLCEKLEMHPFEYLAIKEVLVREAVKENFIKRDNGEQQLKLDKERLAGVFDYLVTHNYIMEKPN</sequence>
<gene>
    <name evidence="11" type="ORF">PPERSA_11430</name>
</gene>
<dbReference type="AlphaFoldDB" id="A0A0V0QX95"/>
<evidence type="ECO:0000256" key="6">
    <source>
        <dbReference type="ARBA" id="ARBA00023242"/>
    </source>
</evidence>
<evidence type="ECO:0000259" key="9">
    <source>
        <dbReference type="PROSITE" id="PS50090"/>
    </source>
</evidence>
<dbReference type="InterPro" id="IPR009057">
    <property type="entry name" value="Homeodomain-like_sf"/>
</dbReference>
<dbReference type="Pfam" id="PF25299">
    <property type="entry name" value="ZZ_ADA2"/>
    <property type="match status" value="1"/>
</dbReference>
<dbReference type="CDD" id="cd00167">
    <property type="entry name" value="SANT"/>
    <property type="match status" value="1"/>
</dbReference>
<evidence type="ECO:0000259" key="10">
    <source>
        <dbReference type="PROSITE" id="PS51293"/>
    </source>
</evidence>
<proteinExistence type="predicted"/>
<dbReference type="Gene3D" id="1.10.10.10">
    <property type="entry name" value="Winged helix-like DNA-binding domain superfamily/Winged helix DNA-binding domain"/>
    <property type="match status" value="1"/>
</dbReference>
<evidence type="ECO:0000256" key="4">
    <source>
        <dbReference type="ARBA" id="ARBA00023015"/>
    </source>
</evidence>
<dbReference type="GO" id="GO:0008270">
    <property type="term" value="F:zinc ion binding"/>
    <property type="evidence" value="ECO:0007669"/>
    <property type="project" value="UniProtKB-KW"/>
</dbReference>
<keyword evidence="11" id="KW-0371">Homeobox</keyword>
<dbReference type="SUPFAM" id="SSF46689">
    <property type="entry name" value="Homeodomain-like"/>
    <property type="match status" value="2"/>
</dbReference>
<dbReference type="OrthoDB" id="433979at2759"/>
<dbReference type="GO" id="GO:0005634">
    <property type="term" value="C:nucleus"/>
    <property type="evidence" value="ECO:0007669"/>
    <property type="project" value="UniProtKB-SubCell"/>
</dbReference>
<dbReference type="InterPro" id="IPR000433">
    <property type="entry name" value="Znf_ZZ"/>
</dbReference>
<feature type="domain" description="SANT" evidence="10">
    <location>
        <begin position="84"/>
        <end position="137"/>
    </location>
</feature>
<keyword evidence="2" id="KW-0863">Zinc-finger</keyword>
<dbReference type="EMBL" id="LDAU01000091">
    <property type="protein sequence ID" value="KRX06785.1"/>
    <property type="molecule type" value="Genomic_DNA"/>
</dbReference>
<dbReference type="PANTHER" id="PTHR12374:SF20">
    <property type="entry name" value="TRANSCRIPTIONAL ADAPTER 2-ALPHA"/>
    <property type="match status" value="1"/>
</dbReference>
<keyword evidence="6 7" id="KW-0539">Nucleus</keyword>
<dbReference type="GO" id="GO:0003677">
    <property type="term" value="F:DNA binding"/>
    <property type="evidence" value="ECO:0007669"/>
    <property type="project" value="UniProtKB-KW"/>
</dbReference>
<feature type="region of interest" description="Disordered" evidence="8">
    <location>
        <begin position="161"/>
        <end position="203"/>
    </location>
</feature>
<dbReference type="PIRSF" id="PIRSF025024">
    <property type="entry name" value="Transcriptional_adaptor_2"/>
    <property type="match status" value="1"/>
</dbReference>
<evidence type="ECO:0000313" key="11">
    <source>
        <dbReference type="EMBL" id="KRX06785.1"/>
    </source>
</evidence>
<dbReference type="Pfam" id="PF22941">
    <property type="entry name" value="TADA2A-like_3rd"/>
    <property type="match status" value="1"/>
</dbReference>
<dbReference type="PANTHER" id="PTHR12374">
    <property type="entry name" value="TRANSCRIPTIONAL ADAPTOR 2 ADA2 -RELATED"/>
    <property type="match status" value="1"/>
</dbReference>
<feature type="compositionally biased region" description="Low complexity" evidence="8">
    <location>
        <begin position="188"/>
        <end position="201"/>
    </location>
</feature>
<keyword evidence="4 7" id="KW-0805">Transcription regulation</keyword>
<reference evidence="11 12" key="1">
    <citation type="journal article" date="2015" name="Sci. Rep.">
        <title>Genome of the facultative scuticociliatosis pathogen Pseudocohnilembus persalinus provides insight into its virulence through horizontal gene transfer.</title>
        <authorList>
            <person name="Xiong J."/>
            <person name="Wang G."/>
            <person name="Cheng J."/>
            <person name="Tian M."/>
            <person name="Pan X."/>
            <person name="Warren A."/>
            <person name="Jiang C."/>
            <person name="Yuan D."/>
            <person name="Miao W."/>
        </authorList>
    </citation>
    <scope>NUCLEOTIDE SEQUENCE [LARGE SCALE GENOMIC DNA]</scope>
    <source>
        <strain evidence="11">36N120E</strain>
    </source>
</reference>
<dbReference type="OMA" id="YNGNHRP"/>
<evidence type="ECO:0000256" key="7">
    <source>
        <dbReference type="PIRNR" id="PIRNR025024"/>
    </source>
</evidence>
<dbReference type="GO" id="GO:0006338">
    <property type="term" value="P:chromatin remodeling"/>
    <property type="evidence" value="ECO:0007669"/>
    <property type="project" value="TreeGrafter"/>
</dbReference>